<feature type="domain" description="YqgF/RNase H-like" evidence="7">
    <location>
        <begin position="6"/>
        <end position="112"/>
    </location>
</feature>
<accession>A0A0A0K435</accession>
<dbReference type="PANTHER" id="PTHR33317">
    <property type="entry name" value="POLYNUCLEOTIDYL TRANSFERASE, RIBONUCLEASE H-LIKE SUPERFAMILY PROTEIN"/>
    <property type="match status" value="1"/>
</dbReference>
<dbReference type="CDD" id="cd16964">
    <property type="entry name" value="YqgF"/>
    <property type="match status" value="1"/>
</dbReference>
<dbReference type="EC" id="3.1.-.-" evidence="5"/>
<dbReference type="InterPro" id="IPR006641">
    <property type="entry name" value="YqgF/RNaseH-like_dom"/>
</dbReference>
<keyword evidence="2 5" id="KW-0690">Ribosome biogenesis</keyword>
<dbReference type="STRING" id="1385519.N801_15820"/>
<reference evidence="8 9" key="1">
    <citation type="submission" date="2013-08" db="EMBL/GenBank/DDBJ databases">
        <title>The genome sequence of Knoellia aerolata.</title>
        <authorList>
            <person name="Zhu W."/>
            <person name="Wang G."/>
        </authorList>
    </citation>
    <scope>NUCLEOTIDE SEQUENCE [LARGE SCALE GENOMIC DNA]</scope>
    <source>
        <strain evidence="8 9">DSM 18566</strain>
    </source>
</reference>
<protein>
    <recommendedName>
        <fullName evidence="5">Putative pre-16S rRNA nuclease</fullName>
        <ecNumber evidence="5">3.1.-.-</ecNumber>
    </recommendedName>
</protein>
<dbReference type="NCBIfam" id="TIGR00250">
    <property type="entry name" value="RNAse_H_YqgF"/>
    <property type="match status" value="1"/>
</dbReference>
<evidence type="ECO:0000256" key="5">
    <source>
        <dbReference type="HAMAP-Rule" id="MF_00651"/>
    </source>
</evidence>
<dbReference type="eggNOG" id="COG0816">
    <property type="taxonomic scope" value="Bacteria"/>
</dbReference>
<evidence type="ECO:0000256" key="4">
    <source>
        <dbReference type="ARBA" id="ARBA00022801"/>
    </source>
</evidence>
<evidence type="ECO:0000256" key="6">
    <source>
        <dbReference type="SAM" id="MobiDB-lite"/>
    </source>
</evidence>
<comment type="caution">
    <text evidence="8">The sequence shown here is derived from an EMBL/GenBank/DDBJ whole genome shotgun (WGS) entry which is preliminary data.</text>
</comment>
<dbReference type="EMBL" id="AVPL01000004">
    <property type="protein sequence ID" value="KGN42541.1"/>
    <property type="molecule type" value="Genomic_DNA"/>
</dbReference>
<dbReference type="PANTHER" id="PTHR33317:SF4">
    <property type="entry name" value="POLYNUCLEOTIDYL TRANSFERASE, RIBONUCLEASE H-LIKE SUPERFAMILY PROTEIN"/>
    <property type="match status" value="1"/>
</dbReference>
<dbReference type="Pfam" id="PF03652">
    <property type="entry name" value="RuvX"/>
    <property type="match status" value="1"/>
</dbReference>
<dbReference type="Proteomes" id="UP000030013">
    <property type="component" value="Unassembled WGS sequence"/>
</dbReference>
<feature type="region of interest" description="Disordered" evidence="6">
    <location>
        <begin position="145"/>
        <end position="171"/>
    </location>
</feature>
<evidence type="ECO:0000313" key="9">
    <source>
        <dbReference type="Proteomes" id="UP000030013"/>
    </source>
</evidence>
<gene>
    <name evidence="8" type="ORF">N801_15820</name>
</gene>
<keyword evidence="3 5" id="KW-0540">Nuclease</keyword>
<evidence type="ECO:0000256" key="2">
    <source>
        <dbReference type="ARBA" id="ARBA00022517"/>
    </source>
</evidence>
<dbReference type="SUPFAM" id="SSF53098">
    <property type="entry name" value="Ribonuclease H-like"/>
    <property type="match status" value="1"/>
</dbReference>
<organism evidence="8 9">
    <name type="scientific">Knoellia aerolata DSM 18566</name>
    <dbReference type="NCBI Taxonomy" id="1385519"/>
    <lineage>
        <taxon>Bacteria</taxon>
        <taxon>Bacillati</taxon>
        <taxon>Actinomycetota</taxon>
        <taxon>Actinomycetes</taxon>
        <taxon>Micrococcales</taxon>
        <taxon>Intrasporangiaceae</taxon>
        <taxon>Knoellia</taxon>
    </lineage>
</organism>
<proteinExistence type="inferred from homology"/>
<evidence type="ECO:0000313" key="8">
    <source>
        <dbReference type="EMBL" id="KGN42541.1"/>
    </source>
</evidence>
<evidence type="ECO:0000256" key="1">
    <source>
        <dbReference type="ARBA" id="ARBA00022490"/>
    </source>
</evidence>
<dbReference type="InterPro" id="IPR037027">
    <property type="entry name" value="YqgF/RNaseH-like_dom_sf"/>
</dbReference>
<keyword evidence="1 5" id="KW-0963">Cytoplasm</keyword>
<comment type="subcellular location">
    <subcellularLocation>
        <location evidence="5">Cytoplasm</location>
    </subcellularLocation>
</comment>
<dbReference type="InterPro" id="IPR012337">
    <property type="entry name" value="RNaseH-like_sf"/>
</dbReference>
<dbReference type="Gene3D" id="3.30.420.140">
    <property type="entry name" value="YqgF/RNase H-like domain"/>
    <property type="match status" value="1"/>
</dbReference>
<dbReference type="AlphaFoldDB" id="A0A0A0K435"/>
<dbReference type="InterPro" id="IPR005227">
    <property type="entry name" value="YqgF"/>
</dbReference>
<evidence type="ECO:0000256" key="3">
    <source>
        <dbReference type="ARBA" id="ARBA00022722"/>
    </source>
</evidence>
<dbReference type="GO" id="GO:0004518">
    <property type="term" value="F:nuclease activity"/>
    <property type="evidence" value="ECO:0007669"/>
    <property type="project" value="UniProtKB-KW"/>
</dbReference>
<dbReference type="HAMAP" id="MF_00651">
    <property type="entry name" value="Nuclease_YqgF"/>
    <property type="match status" value="1"/>
</dbReference>
<evidence type="ECO:0000259" key="7">
    <source>
        <dbReference type="SMART" id="SM00732"/>
    </source>
</evidence>
<sequence length="171" mass="18105">MSVRPGVRVGVDVGTVRVGVAISDPAGILATPHETLARRWPDGHPDTDDVSEVVALCTERGAVEVVVGLPRTLAGAEGAAAQAARTYAAELARRIAPVGVRLVDERLTSVDAHRALRESGVSGRRQRAVVDQAAAVLILQAALDEERSAGRPPGEPVIHKRRRPKMKDGPR</sequence>
<dbReference type="GO" id="GO:0000967">
    <property type="term" value="P:rRNA 5'-end processing"/>
    <property type="evidence" value="ECO:0007669"/>
    <property type="project" value="UniProtKB-UniRule"/>
</dbReference>
<keyword evidence="9" id="KW-1185">Reference proteome</keyword>
<dbReference type="OrthoDB" id="9790539at2"/>
<keyword evidence="4 5" id="KW-0378">Hydrolase</keyword>
<dbReference type="GO" id="GO:0005829">
    <property type="term" value="C:cytosol"/>
    <property type="evidence" value="ECO:0007669"/>
    <property type="project" value="TreeGrafter"/>
</dbReference>
<dbReference type="SMART" id="SM00732">
    <property type="entry name" value="YqgFc"/>
    <property type="match status" value="1"/>
</dbReference>
<comment type="function">
    <text evidence="5">Could be a nuclease involved in processing of the 5'-end of pre-16S rRNA.</text>
</comment>
<name>A0A0A0K435_9MICO</name>
<dbReference type="GO" id="GO:0016788">
    <property type="term" value="F:hydrolase activity, acting on ester bonds"/>
    <property type="evidence" value="ECO:0007669"/>
    <property type="project" value="UniProtKB-UniRule"/>
</dbReference>
<comment type="similarity">
    <text evidence="5">Belongs to the YqgF HJR family.</text>
</comment>